<proteinExistence type="predicted"/>
<keyword evidence="2" id="KW-1185">Reference proteome</keyword>
<dbReference type="OrthoDB" id="2608177at2"/>
<name>A0A372LPJ5_9BACI</name>
<comment type="caution">
    <text evidence="1">The sequence shown here is derived from an EMBL/GenBank/DDBJ whole genome shotgun (WGS) entry which is preliminary data.</text>
</comment>
<dbReference type="EMBL" id="QVTE01000019">
    <property type="protein sequence ID" value="RFU69967.1"/>
    <property type="molecule type" value="Genomic_DNA"/>
</dbReference>
<evidence type="ECO:0000313" key="1">
    <source>
        <dbReference type="EMBL" id="RFU69967.1"/>
    </source>
</evidence>
<dbReference type="RefSeq" id="WP_117326322.1">
    <property type="nucleotide sequence ID" value="NZ_QVTE01000019.1"/>
</dbReference>
<accession>A0A372LPJ5</accession>
<evidence type="ECO:0000313" key="2">
    <source>
        <dbReference type="Proteomes" id="UP000264541"/>
    </source>
</evidence>
<protein>
    <submittedName>
        <fullName evidence="1">Uncharacterized protein</fullName>
    </submittedName>
</protein>
<reference evidence="1 2" key="1">
    <citation type="submission" date="2018-08" db="EMBL/GenBank/DDBJ databases">
        <title>Bacillus chawlae sp. nov., Bacillus glennii sp. nov., and Bacillus saganii sp. nov. Isolated from the Vehicle Assembly Building at Kennedy Space Center where the Viking Spacecraft were Assembled.</title>
        <authorList>
            <person name="Seuylemezian A."/>
            <person name="Vaishampayan P."/>
        </authorList>
    </citation>
    <scope>NUCLEOTIDE SEQUENCE [LARGE SCALE GENOMIC DNA]</scope>
    <source>
        <strain evidence="1 2">V47-23a</strain>
    </source>
</reference>
<sequence length="79" mass="9034">MEPTKIDFNGGTFVSSKNGFGYQDILVDFSISKQVKILTYNISKKSDDLFDILRSLNEDVSIEIITNIPSRFNYYTSLK</sequence>
<organism evidence="1 2">
    <name type="scientific">Peribacillus saganii</name>
    <dbReference type="NCBI Taxonomy" id="2303992"/>
    <lineage>
        <taxon>Bacteria</taxon>
        <taxon>Bacillati</taxon>
        <taxon>Bacillota</taxon>
        <taxon>Bacilli</taxon>
        <taxon>Bacillales</taxon>
        <taxon>Bacillaceae</taxon>
        <taxon>Peribacillus</taxon>
    </lineage>
</organism>
<dbReference type="AlphaFoldDB" id="A0A372LPJ5"/>
<dbReference type="Proteomes" id="UP000264541">
    <property type="component" value="Unassembled WGS sequence"/>
</dbReference>
<gene>
    <name evidence="1" type="ORF">D0469_08475</name>
</gene>